<dbReference type="GO" id="GO:0003841">
    <property type="term" value="F:1-acylglycerol-3-phosphate O-acyltransferase activity"/>
    <property type="evidence" value="ECO:0007669"/>
    <property type="project" value="TreeGrafter"/>
</dbReference>
<dbReference type="SUPFAM" id="SSF69593">
    <property type="entry name" value="Glycerol-3-phosphate (1)-acyltransferase"/>
    <property type="match status" value="1"/>
</dbReference>
<sequence length="223" mass="25270">MRHNKTFLRFAKLAAGIARNFARFDLPKNAAIPANKRVIVVSNHRSFFDVMAAFTCFSKLGYSCRTMVFTGYMRHWSPLAKALGGIPTCKERRQEAEDDAVEALEQGEIVAMMPEGRLVDEVEWRKDGVGQFRLGISRIATRGNATVVPMVMTGTESVWPKGSWLPRFSCLLEPPLIRIRFGEPFELDEEQDHTSNAAFAAHRVAQEIRRAEEEESVDLLRRV</sequence>
<dbReference type="GO" id="GO:0006654">
    <property type="term" value="P:phosphatidic acid biosynthetic process"/>
    <property type="evidence" value="ECO:0007669"/>
    <property type="project" value="TreeGrafter"/>
</dbReference>
<keyword evidence="1" id="KW-0808">Transferase</keyword>
<evidence type="ECO:0000256" key="1">
    <source>
        <dbReference type="ARBA" id="ARBA00022679"/>
    </source>
</evidence>
<feature type="domain" description="Phospholipid/glycerol acyltransferase" evidence="3">
    <location>
        <begin position="38"/>
        <end position="155"/>
    </location>
</feature>
<evidence type="ECO:0000259" key="3">
    <source>
        <dbReference type="SMART" id="SM00563"/>
    </source>
</evidence>
<dbReference type="PANTHER" id="PTHR10434">
    <property type="entry name" value="1-ACYL-SN-GLYCEROL-3-PHOSPHATE ACYLTRANSFERASE"/>
    <property type="match status" value="1"/>
</dbReference>
<dbReference type="InterPro" id="IPR002123">
    <property type="entry name" value="Plipid/glycerol_acylTrfase"/>
</dbReference>
<reference evidence="4" key="1">
    <citation type="submission" date="2020-06" db="EMBL/GenBank/DDBJ databases">
        <authorList>
            <consortium name="Plant Systems Biology data submission"/>
        </authorList>
    </citation>
    <scope>NUCLEOTIDE SEQUENCE</scope>
    <source>
        <strain evidence="4">D6</strain>
    </source>
</reference>
<organism evidence="4 5">
    <name type="scientific">Seminavis robusta</name>
    <dbReference type="NCBI Taxonomy" id="568900"/>
    <lineage>
        <taxon>Eukaryota</taxon>
        <taxon>Sar</taxon>
        <taxon>Stramenopiles</taxon>
        <taxon>Ochrophyta</taxon>
        <taxon>Bacillariophyta</taxon>
        <taxon>Bacillariophyceae</taxon>
        <taxon>Bacillariophycidae</taxon>
        <taxon>Naviculales</taxon>
        <taxon>Naviculaceae</taxon>
        <taxon>Seminavis</taxon>
    </lineage>
</organism>
<keyword evidence="5" id="KW-1185">Reference proteome</keyword>
<gene>
    <name evidence="4" type="ORF">SEMRO_1850_G301630.1</name>
</gene>
<name>A0A9N8ESS0_9STRA</name>
<protein>
    <submittedName>
        <fullName evidence="4">Inherit from COG: phosphoserine phosphatase activity</fullName>
    </submittedName>
</protein>
<keyword evidence="2" id="KW-0012">Acyltransferase</keyword>
<dbReference type="SMART" id="SM00563">
    <property type="entry name" value="PlsC"/>
    <property type="match status" value="1"/>
</dbReference>
<dbReference type="PANTHER" id="PTHR10434:SF11">
    <property type="entry name" value="1-ACYL-SN-GLYCEROL-3-PHOSPHATE ACYLTRANSFERASE"/>
    <property type="match status" value="1"/>
</dbReference>
<dbReference type="CDD" id="cd07989">
    <property type="entry name" value="LPLAT_AGPAT-like"/>
    <property type="match status" value="1"/>
</dbReference>
<evidence type="ECO:0000313" key="4">
    <source>
        <dbReference type="EMBL" id="CAB9526581.1"/>
    </source>
</evidence>
<accession>A0A9N8ESS0</accession>
<dbReference type="Pfam" id="PF01553">
    <property type="entry name" value="Acyltransferase"/>
    <property type="match status" value="1"/>
</dbReference>
<evidence type="ECO:0000313" key="5">
    <source>
        <dbReference type="Proteomes" id="UP001153069"/>
    </source>
</evidence>
<dbReference type="EMBL" id="CAICTM010001848">
    <property type="protein sequence ID" value="CAB9526581.1"/>
    <property type="molecule type" value="Genomic_DNA"/>
</dbReference>
<proteinExistence type="predicted"/>
<comment type="caution">
    <text evidence="4">The sequence shown here is derived from an EMBL/GenBank/DDBJ whole genome shotgun (WGS) entry which is preliminary data.</text>
</comment>
<dbReference type="Proteomes" id="UP001153069">
    <property type="component" value="Unassembled WGS sequence"/>
</dbReference>
<evidence type="ECO:0000256" key="2">
    <source>
        <dbReference type="ARBA" id="ARBA00023315"/>
    </source>
</evidence>
<dbReference type="AlphaFoldDB" id="A0A9N8ESS0"/>
<dbReference type="OrthoDB" id="193467at2759"/>